<reference evidence="1 2" key="1">
    <citation type="submission" date="2020-08" db="EMBL/GenBank/DDBJ databases">
        <title>Sequencing the genomes of 1000 actinobacteria strains.</title>
        <authorList>
            <person name="Klenk H.-P."/>
        </authorList>
    </citation>
    <scope>NUCLEOTIDE SEQUENCE [LARGE SCALE GENOMIC DNA]</scope>
    <source>
        <strain evidence="1 2">DSM 43675</strain>
    </source>
</reference>
<dbReference type="Gene3D" id="1.20.910.10">
    <property type="entry name" value="Heme oxygenase-like"/>
    <property type="match status" value="1"/>
</dbReference>
<dbReference type="InterPro" id="IPR014710">
    <property type="entry name" value="RmlC-like_jellyroll"/>
</dbReference>
<accession>A0A7X0G3B7</accession>
<protein>
    <recommendedName>
        <fullName evidence="3">Iron-containing redox enzyme family protein</fullName>
    </recommendedName>
</protein>
<dbReference type="RefSeq" id="WP_185029872.1">
    <property type="nucleotide sequence ID" value="NZ_JACHMQ010000001.1"/>
</dbReference>
<dbReference type="Gene3D" id="2.60.120.10">
    <property type="entry name" value="Jelly Rolls"/>
    <property type="match status" value="1"/>
</dbReference>
<organism evidence="1 2">
    <name type="scientific">Actinomadura coerulea</name>
    <dbReference type="NCBI Taxonomy" id="46159"/>
    <lineage>
        <taxon>Bacteria</taxon>
        <taxon>Bacillati</taxon>
        <taxon>Actinomycetota</taxon>
        <taxon>Actinomycetes</taxon>
        <taxon>Streptosporangiales</taxon>
        <taxon>Thermomonosporaceae</taxon>
        <taxon>Actinomadura</taxon>
    </lineage>
</organism>
<dbReference type="Proteomes" id="UP000546324">
    <property type="component" value="Unassembled WGS sequence"/>
</dbReference>
<dbReference type="SUPFAM" id="SSF51182">
    <property type="entry name" value="RmlC-like cupins"/>
    <property type="match status" value="1"/>
</dbReference>
<comment type="caution">
    <text evidence="1">The sequence shown here is derived from an EMBL/GenBank/DDBJ whole genome shotgun (WGS) entry which is preliminary data.</text>
</comment>
<dbReference type="InterPro" id="IPR011051">
    <property type="entry name" value="RmlC_Cupin_sf"/>
</dbReference>
<dbReference type="InterPro" id="IPR016084">
    <property type="entry name" value="Haem_Oase-like_multi-hlx"/>
</dbReference>
<sequence length="499" mass="53738">MTTVTEAVAASAAGLVPAGPVAPGLVTTSMAPTEAAASALAAYCSQRIFRPGPEVLIEGNPFRRPIGPPGAGDRDFSVPATEAEFLGSGQLIAGRVLCNAYESDMILLPPAGLASAKDDFEVFYGDEVRALRDAVRPGLERYAYSFLDDAVTVPPVRTLEELQAYFLAEVGGAGAPADASGSNPAVDPAAEVTGTMRMITECRRPEEAAALHLIQLALDALTEASAMARNLGGSYGVEQSELFKIFNDEFGYGVYGAKHSTIFKEMLASVGLRTDVHAYWNFYLTSSLVGVNYFNWLTEDHRGMFRYMAAVTYLEWLFAQGFADTGAMLRAVYGDRVDAKYCDEHAHIDVHHGRMTYENLLLGLARTHGELVIPELVRGIEDTKLLLRLGDADFRAQIDWADALDRHTEAGAALATSAADDAATSTLRPDSPFSTGVYDSDRLVEVTSGEADVYAWATDHPHRLGTGDVLLVPRGRLHGLKAASPEARVTVRTVERTSR</sequence>
<proteinExistence type="predicted"/>
<gene>
    <name evidence="1" type="ORF">BKA00_005604</name>
</gene>
<evidence type="ECO:0000313" key="1">
    <source>
        <dbReference type="EMBL" id="MBB6398690.1"/>
    </source>
</evidence>
<evidence type="ECO:0000313" key="2">
    <source>
        <dbReference type="Proteomes" id="UP000546324"/>
    </source>
</evidence>
<dbReference type="EMBL" id="JACHMQ010000001">
    <property type="protein sequence ID" value="MBB6398690.1"/>
    <property type="molecule type" value="Genomic_DNA"/>
</dbReference>
<evidence type="ECO:0008006" key="3">
    <source>
        <dbReference type="Google" id="ProtNLM"/>
    </source>
</evidence>
<name>A0A7X0G3B7_9ACTN</name>
<dbReference type="SMART" id="SM01236">
    <property type="entry name" value="Haem_oxygenase_2"/>
    <property type="match status" value="1"/>
</dbReference>
<dbReference type="Pfam" id="PF14518">
    <property type="entry name" value="Haem_oxygenas_2"/>
    <property type="match status" value="1"/>
</dbReference>
<keyword evidence="2" id="KW-1185">Reference proteome</keyword>
<dbReference type="AlphaFoldDB" id="A0A7X0G3B7"/>